<organism evidence="11 12">
    <name type="scientific">Phaseolus coccineus</name>
    <name type="common">Scarlet runner bean</name>
    <name type="synonym">Phaseolus multiflorus</name>
    <dbReference type="NCBI Taxonomy" id="3886"/>
    <lineage>
        <taxon>Eukaryota</taxon>
        <taxon>Viridiplantae</taxon>
        <taxon>Streptophyta</taxon>
        <taxon>Embryophyta</taxon>
        <taxon>Tracheophyta</taxon>
        <taxon>Spermatophyta</taxon>
        <taxon>Magnoliopsida</taxon>
        <taxon>eudicotyledons</taxon>
        <taxon>Gunneridae</taxon>
        <taxon>Pentapetalae</taxon>
        <taxon>rosids</taxon>
        <taxon>fabids</taxon>
        <taxon>Fabales</taxon>
        <taxon>Fabaceae</taxon>
        <taxon>Papilionoideae</taxon>
        <taxon>50 kb inversion clade</taxon>
        <taxon>NPAAA clade</taxon>
        <taxon>indigoferoid/millettioid clade</taxon>
        <taxon>Phaseoleae</taxon>
        <taxon>Phaseolus</taxon>
    </lineage>
</organism>
<keyword evidence="6" id="KW-0326">Glycosidase</keyword>
<keyword evidence="4" id="KW-0963">Cytoplasm</keyword>
<evidence type="ECO:0000256" key="5">
    <source>
        <dbReference type="ARBA" id="ARBA00022801"/>
    </source>
</evidence>
<dbReference type="Pfam" id="PF03644">
    <property type="entry name" value="Glyco_hydro_85"/>
    <property type="match status" value="1"/>
</dbReference>
<feature type="domain" description="Cytosolic endo-beta-N-acetylglucosaminidase C-terminal" evidence="10">
    <location>
        <begin position="642"/>
        <end position="762"/>
    </location>
</feature>
<accession>A0AAN9RNL2</accession>
<dbReference type="GO" id="GO:0005829">
    <property type="term" value="C:cytosol"/>
    <property type="evidence" value="ECO:0007669"/>
    <property type="project" value="UniProtKB-SubCell"/>
</dbReference>
<reference evidence="11 12" key="1">
    <citation type="submission" date="2024-01" db="EMBL/GenBank/DDBJ databases">
        <title>The genomes of 5 underutilized Papilionoideae crops provide insights into root nodulation and disease resistanc.</title>
        <authorList>
            <person name="Jiang F."/>
        </authorList>
    </citation>
    <scope>NUCLEOTIDE SEQUENCE [LARGE SCALE GENOMIC DNA]</scope>
    <source>
        <strain evidence="11">JINMINGXINNONG_FW02</strain>
        <tissue evidence="11">Leaves</tissue>
    </source>
</reference>
<dbReference type="GO" id="GO:0006491">
    <property type="term" value="P:N-glycan processing"/>
    <property type="evidence" value="ECO:0007669"/>
    <property type="project" value="UniProtKB-ARBA"/>
</dbReference>
<keyword evidence="12" id="KW-1185">Reference proteome</keyword>
<evidence type="ECO:0000259" key="9">
    <source>
        <dbReference type="Pfam" id="PF03644"/>
    </source>
</evidence>
<name>A0AAN9RNL2_PHACN</name>
<dbReference type="Proteomes" id="UP001374584">
    <property type="component" value="Unassembled WGS sequence"/>
</dbReference>
<comment type="caution">
    <text evidence="11">The sequence shown here is derived from an EMBL/GenBank/DDBJ whole genome shotgun (WGS) entry which is preliminary data.</text>
</comment>
<evidence type="ECO:0000313" key="12">
    <source>
        <dbReference type="Proteomes" id="UP001374584"/>
    </source>
</evidence>
<dbReference type="Pfam" id="PF25529">
    <property type="entry name" value="Ig_ENGASE1_C"/>
    <property type="match status" value="1"/>
</dbReference>
<comment type="function">
    <text evidence="8">Endoglycosidase that releases N-glycans from glycoproteins by cleaving the beta-1,4-glycosidic bond in the N,N'-diacetylchitobiose core. Involved in the production of high-mannose type N-glycans during plant development and fruit maturation.</text>
</comment>
<dbReference type="EC" id="3.2.1.96" evidence="3"/>
<dbReference type="Gene3D" id="2.60.120.260">
    <property type="entry name" value="Galactose-binding domain-like"/>
    <property type="match status" value="1"/>
</dbReference>
<evidence type="ECO:0000256" key="3">
    <source>
        <dbReference type="ARBA" id="ARBA00012566"/>
    </source>
</evidence>
<protein>
    <recommendedName>
        <fullName evidence="3">mannosyl-glycoprotein endo-beta-N-acetylglucosaminidase</fullName>
        <ecNumber evidence="3">3.2.1.96</ecNumber>
    </recommendedName>
</protein>
<sequence length="764" mass="85912">MNEAFDSELKYIYRLSYMENGDSAEICGKNLVHMRGKSEVGMIPQLLGVYINRQFLINARHILRSFVAAIQTSYDFVSMANPKSESVSEPSVSEPPRTQPSVPISYPIKTLEELESRSYFDSFHYPFNRASVPILHGDSSSLPQRRRLLVCHDMAGGYLDDKWIQGGTNPDAYAIWHWHLIDVFVYFSHNLVTLPPPSWTNTAHRHGVKVLGTFITEWDEGRTVCDTLLSTKETAHMYAERLAELAADLGFDGWLINMEVNLDQGQIPNLKEFVDHLSLTMHSSVPGSLVLWYDSVTVDGKLNWQDQLNEHNKPFFDICDGIFVNYTWKEDYPRLSAAVASERKFDVYMGIDVFGRNTYGGGQWNVNVALDLLRKNDVSAAIFAPGWVYETKQAPDFETAQNSWWGLVEKSWGVLRNFPGQLPFYTNFDQGRGYHISVDGDNVSDTAWCNLSCQGFQPQLKLVDPANSIQVSVDLKEASYSGGGNITFKGSLEEKTYFESKIFQGGFLLSEEPVHFMYSVKSDGNSSLGLKLEFTSTGGDRRASVLLASRAVNHFSNKFSKVIMTRERKGLSSGWVINEGVIAMHGYTLTEIDAVCYRSDSSVNEIRWQHRSNDNDGTLASPSDYFALLGHITIKTSDYRSDFPVSSSWLVDGTCIKWTSDPLGSKTLDVKISWKLKNENNYQFLKFNVYLVKLSKRAGGNPGTALEDVKVYLGVAQVSSFYVSDLKVPSDTSTLKFIIQVCGIDGTLQELDESPYYELEVEGP</sequence>
<dbReference type="InterPro" id="IPR057882">
    <property type="entry name" value="ENGase_C"/>
</dbReference>
<comment type="catalytic activity">
    <reaction evidence="7">
        <text>an N(4)-(oligosaccharide-(1-&gt;3)-[oligosaccharide-(1-&gt;6)]-beta-D-Man-(1-&gt;4)-beta-D-GlcNAc-(1-&gt;4)-alpha-D-GlcNAc)-L-asparaginyl-[protein] + H2O = an oligosaccharide-(1-&gt;3)-[oligosaccharide-(1-&gt;6)]-beta-D-Man-(1-&gt;4)-D-GlcNAc + N(4)-(N-acetyl-beta-D-glucosaminyl)-L-asparaginyl-[protein]</text>
        <dbReference type="Rhea" id="RHEA:73067"/>
        <dbReference type="Rhea" id="RHEA-COMP:12603"/>
        <dbReference type="Rhea" id="RHEA-COMP:18176"/>
        <dbReference type="ChEBI" id="CHEBI:15377"/>
        <dbReference type="ChEBI" id="CHEBI:132248"/>
        <dbReference type="ChEBI" id="CHEBI:192714"/>
        <dbReference type="ChEBI" id="CHEBI:192715"/>
        <dbReference type="EC" id="3.2.1.96"/>
    </reaction>
</comment>
<dbReference type="InterPro" id="IPR032979">
    <property type="entry name" value="ENGase"/>
</dbReference>
<proteinExistence type="inferred from homology"/>
<evidence type="ECO:0000256" key="6">
    <source>
        <dbReference type="ARBA" id="ARBA00023295"/>
    </source>
</evidence>
<dbReference type="CDD" id="cd06547">
    <property type="entry name" value="GH85_ENGase"/>
    <property type="match status" value="1"/>
</dbReference>
<dbReference type="FunFam" id="3.20.20.80:FF:000043">
    <property type="entry name" value="cytosolic endo-beta-N-acetylglucosaminidase"/>
    <property type="match status" value="1"/>
</dbReference>
<feature type="domain" description="Cytosolic endo-beta-N-acetylglucosaminidase TIM barrel" evidence="9">
    <location>
        <begin position="158"/>
        <end position="435"/>
    </location>
</feature>
<evidence type="ECO:0000256" key="1">
    <source>
        <dbReference type="ARBA" id="ARBA00004514"/>
    </source>
</evidence>
<dbReference type="PANTHER" id="PTHR13246:SF1">
    <property type="entry name" value="CYTOSOLIC ENDO-BETA-N-ACETYLGLUCOSAMINIDASE"/>
    <property type="match status" value="1"/>
</dbReference>
<dbReference type="Gene3D" id="3.20.20.80">
    <property type="entry name" value="Glycosidases"/>
    <property type="match status" value="1"/>
</dbReference>
<evidence type="ECO:0000259" key="10">
    <source>
        <dbReference type="Pfam" id="PF25529"/>
    </source>
</evidence>
<comment type="subcellular location">
    <subcellularLocation>
        <location evidence="1">Cytoplasm</location>
        <location evidence="1">Cytosol</location>
    </subcellularLocation>
</comment>
<gene>
    <name evidence="11" type="ORF">VNO80_04860</name>
</gene>
<evidence type="ECO:0000256" key="8">
    <source>
        <dbReference type="ARBA" id="ARBA00060018"/>
    </source>
</evidence>
<dbReference type="InterPro" id="IPR005201">
    <property type="entry name" value="TIM_ENGase"/>
</dbReference>
<comment type="similarity">
    <text evidence="2">Belongs to the glycosyl hydrolase 85 family.</text>
</comment>
<evidence type="ECO:0000313" key="11">
    <source>
        <dbReference type="EMBL" id="KAK7379401.1"/>
    </source>
</evidence>
<dbReference type="AlphaFoldDB" id="A0AAN9RNL2"/>
<evidence type="ECO:0000256" key="4">
    <source>
        <dbReference type="ARBA" id="ARBA00022490"/>
    </source>
</evidence>
<keyword evidence="5" id="KW-0378">Hydrolase</keyword>
<dbReference type="EMBL" id="JAYMYR010000002">
    <property type="protein sequence ID" value="KAK7379401.1"/>
    <property type="molecule type" value="Genomic_DNA"/>
</dbReference>
<evidence type="ECO:0000256" key="2">
    <source>
        <dbReference type="ARBA" id="ARBA00007849"/>
    </source>
</evidence>
<dbReference type="PANTHER" id="PTHR13246">
    <property type="entry name" value="ENDO BETA N-ACETYLGLUCOSAMINIDASE"/>
    <property type="match status" value="1"/>
</dbReference>
<evidence type="ECO:0000256" key="7">
    <source>
        <dbReference type="ARBA" id="ARBA00034414"/>
    </source>
</evidence>
<dbReference type="GO" id="GO:0033925">
    <property type="term" value="F:mannosyl-glycoprotein endo-beta-N-acetylglucosaminidase activity"/>
    <property type="evidence" value="ECO:0007669"/>
    <property type="project" value="UniProtKB-EC"/>
</dbReference>
<dbReference type="FunFam" id="2.60.120.260:FF:000246">
    <property type="entry name" value="Cytosolic endo-beta-N-acetylglucosaminidase 1 isoform A"/>
    <property type="match status" value="1"/>
</dbReference>